<dbReference type="GO" id="GO:0006782">
    <property type="term" value="P:protoporphyrinogen IX biosynthetic process"/>
    <property type="evidence" value="ECO:0007669"/>
    <property type="project" value="UniProtKB-UniRule"/>
</dbReference>
<evidence type="ECO:0000259" key="9">
    <source>
        <dbReference type="Pfam" id="PF01379"/>
    </source>
</evidence>
<evidence type="ECO:0000256" key="2">
    <source>
        <dbReference type="ARBA" id="ARBA00005638"/>
    </source>
</evidence>
<dbReference type="HAMAP" id="MF_00260">
    <property type="entry name" value="Porphobil_deam"/>
    <property type="match status" value="1"/>
</dbReference>
<comment type="subunit">
    <text evidence="3 7">Monomer.</text>
</comment>
<dbReference type="PANTHER" id="PTHR11557:SF0">
    <property type="entry name" value="PORPHOBILINOGEN DEAMINASE"/>
    <property type="match status" value="1"/>
</dbReference>
<dbReference type="EC" id="2.5.1.61" evidence="7"/>
<dbReference type="GO" id="GO:0005737">
    <property type="term" value="C:cytoplasm"/>
    <property type="evidence" value="ECO:0007669"/>
    <property type="project" value="UniProtKB-UniRule"/>
</dbReference>
<evidence type="ECO:0000256" key="3">
    <source>
        <dbReference type="ARBA" id="ARBA00011245"/>
    </source>
</evidence>
<dbReference type="InterPro" id="IPR022418">
    <property type="entry name" value="Porphobilinogen_deaminase_C"/>
</dbReference>
<feature type="domain" description="Porphobilinogen deaminase N-terminal" evidence="9">
    <location>
        <begin position="2"/>
        <end position="203"/>
    </location>
</feature>
<dbReference type="SUPFAM" id="SSF53850">
    <property type="entry name" value="Periplasmic binding protein-like II"/>
    <property type="match status" value="1"/>
</dbReference>
<evidence type="ECO:0000256" key="5">
    <source>
        <dbReference type="ARBA" id="ARBA00023244"/>
    </source>
</evidence>
<comment type="cofactor">
    <cofactor evidence="7">
        <name>dipyrromethane</name>
        <dbReference type="ChEBI" id="CHEBI:60342"/>
    </cofactor>
    <text evidence="7">Binds 1 dipyrromethane group covalently.</text>
</comment>
<sequence length="349" mass="36249">MIRLGTRGSQLARTQSEAVAQMLRAVGLEVELTIIRTDGDRMAGSLARLGGVGVFAAALRTALLEGECDLAVHSFKDLPTAPVEGLAIGAVPKRAPLADVFCGPSTLAQLPEGATVGTGSPRRAAQVRALRPDLKVVDIRGNVGTRLARRKQQGGDLDGVVLAKAGLQRLDRLDAVSEEFSPEQMAPAPSQGALAVECRTADAPWTGSSPLAVALGMIDDQACRSAAFAERAVLEGLQAGCAAPVGAYAQVSDVSEGKMHLSGAVISLDGTQKLTAQHTFSASLQTVPERDRVARQAGLDVASQLLEKGAARITDLHATKDHRSPTHDEQALWAPGISGPDDPNADVSA</sequence>
<feature type="region of interest" description="Disordered" evidence="8">
    <location>
        <begin position="317"/>
        <end position="349"/>
    </location>
</feature>
<comment type="catalytic activity">
    <reaction evidence="6 7">
        <text>4 porphobilinogen + H2O = hydroxymethylbilane + 4 NH4(+)</text>
        <dbReference type="Rhea" id="RHEA:13185"/>
        <dbReference type="ChEBI" id="CHEBI:15377"/>
        <dbReference type="ChEBI" id="CHEBI:28938"/>
        <dbReference type="ChEBI" id="CHEBI:57845"/>
        <dbReference type="ChEBI" id="CHEBI:58126"/>
        <dbReference type="EC" id="2.5.1.61"/>
    </reaction>
</comment>
<evidence type="ECO:0000259" key="10">
    <source>
        <dbReference type="Pfam" id="PF03900"/>
    </source>
</evidence>
<evidence type="ECO:0000313" key="12">
    <source>
        <dbReference type="Proteomes" id="UP001211044"/>
    </source>
</evidence>
<reference evidence="11" key="1">
    <citation type="submission" date="2023-01" db="EMBL/GenBank/DDBJ databases">
        <title>Comparative Genomic Analysis of the Clinically-Derived Winkia Strain NY0527 Provides Evidence into the Taxonomic Reassignment of Winkia neuii and Characterizes Their Virulence Traits.</title>
        <authorList>
            <person name="Cai X."/>
            <person name="Peng Y."/>
            <person name="Li M."/>
            <person name="Qiu Y."/>
            <person name="Wang Y."/>
            <person name="Xu L."/>
            <person name="Hou Q."/>
        </authorList>
    </citation>
    <scope>NUCLEOTIDE SEQUENCE</scope>
    <source>
        <strain evidence="11">NY0527</strain>
    </source>
</reference>
<name>A0AB38XP11_9ACTO</name>
<gene>
    <name evidence="7 11" type="primary">hemC</name>
    <name evidence="11" type="ORF">PIG85_10350</name>
</gene>
<evidence type="ECO:0000256" key="8">
    <source>
        <dbReference type="SAM" id="MobiDB-lite"/>
    </source>
</evidence>
<proteinExistence type="inferred from homology"/>
<dbReference type="FunFam" id="3.40.190.10:FF:000005">
    <property type="entry name" value="Porphobilinogen deaminase"/>
    <property type="match status" value="1"/>
</dbReference>
<dbReference type="Gene3D" id="3.30.160.40">
    <property type="entry name" value="Porphobilinogen deaminase, C-terminal domain"/>
    <property type="match status" value="1"/>
</dbReference>
<dbReference type="SUPFAM" id="SSF54782">
    <property type="entry name" value="Porphobilinogen deaminase (hydroxymethylbilane synthase), C-terminal domain"/>
    <property type="match status" value="1"/>
</dbReference>
<keyword evidence="5 7" id="KW-0627">Porphyrin biosynthesis</keyword>
<feature type="domain" description="Porphobilinogen deaminase C-terminal" evidence="10">
    <location>
        <begin position="227"/>
        <end position="306"/>
    </location>
</feature>
<evidence type="ECO:0000256" key="7">
    <source>
        <dbReference type="HAMAP-Rule" id="MF_00260"/>
    </source>
</evidence>
<dbReference type="GO" id="GO:0004418">
    <property type="term" value="F:hydroxymethylbilane synthase activity"/>
    <property type="evidence" value="ECO:0007669"/>
    <property type="project" value="UniProtKB-UniRule"/>
</dbReference>
<dbReference type="PROSITE" id="PS00533">
    <property type="entry name" value="PORPHOBILINOGEN_DEAM"/>
    <property type="match status" value="1"/>
</dbReference>
<dbReference type="Proteomes" id="UP001211044">
    <property type="component" value="Chromosome"/>
</dbReference>
<evidence type="ECO:0000256" key="1">
    <source>
        <dbReference type="ARBA" id="ARBA00002869"/>
    </source>
</evidence>
<dbReference type="EMBL" id="CP116394">
    <property type="protein sequence ID" value="WCE46028.1"/>
    <property type="molecule type" value="Genomic_DNA"/>
</dbReference>
<comment type="similarity">
    <text evidence="2 7">Belongs to the HMBS family.</text>
</comment>
<dbReference type="InterPro" id="IPR000860">
    <property type="entry name" value="HemC"/>
</dbReference>
<organism evidence="11 12">
    <name type="scientific">Winkia neuii subsp. anitrata</name>
    <dbReference type="NCBI Taxonomy" id="29318"/>
    <lineage>
        <taxon>Bacteria</taxon>
        <taxon>Bacillati</taxon>
        <taxon>Actinomycetota</taxon>
        <taxon>Actinomycetes</taxon>
        <taxon>Actinomycetales</taxon>
        <taxon>Actinomycetaceae</taxon>
        <taxon>Winkia</taxon>
    </lineage>
</organism>
<dbReference type="PRINTS" id="PR00151">
    <property type="entry name" value="PORPHBDMNASE"/>
</dbReference>
<keyword evidence="4 7" id="KW-0808">Transferase</keyword>
<comment type="function">
    <text evidence="1 7">Tetrapolymerization of the monopyrrole PBG into the hydroxymethylbilane pre-uroporphyrinogen in several discrete steps.</text>
</comment>
<dbReference type="RefSeq" id="WP_004807903.1">
    <property type="nucleotide sequence ID" value="NZ_CP116394.1"/>
</dbReference>
<dbReference type="AlphaFoldDB" id="A0AB38XP11"/>
<protein>
    <recommendedName>
        <fullName evidence="7">Porphobilinogen deaminase</fullName>
        <shortName evidence="7">PBG</shortName>
        <ecNumber evidence="7">2.5.1.61</ecNumber>
    </recommendedName>
    <alternativeName>
        <fullName evidence="7">Hydroxymethylbilane synthase</fullName>
        <shortName evidence="7">HMBS</shortName>
    </alternativeName>
    <alternativeName>
        <fullName evidence="7">Pre-uroporphyrinogen synthase</fullName>
    </alternativeName>
</protein>
<dbReference type="InterPro" id="IPR022419">
    <property type="entry name" value="Porphobilin_deaminase_cofac_BS"/>
</dbReference>
<feature type="modified residue" description="S-(dipyrrolylmethanemethyl)cysteine" evidence="7">
    <location>
        <position position="241"/>
    </location>
</feature>
<dbReference type="Pfam" id="PF01379">
    <property type="entry name" value="Porphobil_deam"/>
    <property type="match status" value="1"/>
</dbReference>
<dbReference type="Gene3D" id="3.40.190.10">
    <property type="entry name" value="Periplasmic binding protein-like II"/>
    <property type="match status" value="2"/>
</dbReference>
<evidence type="ECO:0000256" key="6">
    <source>
        <dbReference type="ARBA" id="ARBA00048169"/>
    </source>
</evidence>
<evidence type="ECO:0000256" key="4">
    <source>
        <dbReference type="ARBA" id="ARBA00022679"/>
    </source>
</evidence>
<dbReference type="PANTHER" id="PTHR11557">
    <property type="entry name" value="PORPHOBILINOGEN DEAMINASE"/>
    <property type="match status" value="1"/>
</dbReference>
<dbReference type="Pfam" id="PF03900">
    <property type="entry name" value="Porphobil_deamC"/>
    <property type="match status" value="1"/>
</dbReference>
<dbReference type="InterPro" id="IPR022417">
    <property type="entry name" value="Porphobilin_deaminase_N"/>
</dbReference>
<dbReference type="NCBIfam" id="TIGR00212">
    <property type="entry name" value="hemC"/>
    <property type="match status" value="1"/>
</dbReference>
<evidence type="ECO:0000313" key="11">
    <source>
        <dbReference type="EMBL" id="WCE46028.1"/>
    </source>
</evidence>
<dbReference type="PIRSF" id="PIRSF001438">
    <property type="entry name" value="4pyrrol_synth_OHMeBilane_synth"/>
    <property type="match status" value="1"/>
</dbReference>
<accession>A0AB38XP11</accession>
<comment type="miscellaneous">
    <text evidence="7">The porphobilinogen subunits are added to the dipyrromethane group.</text>
</comment>
<dbReference type="InterPro" id="IPR036803">
    <property type="entry name" value="Porphobilinogen_deaminase_C_sf"/>
</dbReference>
<feature type="compositionally biased region" description="Basic and acidic residues" evidence="8">
    <location>
        <begin position="317"/>
        <end position="330"/>
    </location>
</feature>
<dbReference type="KEGG" id="wne:PIG85_10350"/>